<organism evidence="2 3">
    <name type="scientific">Campylobacter mucosalis CCUG 21559</name>
    <dbReference type="NCBI Taxonomy" id="1032067"/>
    <lineage>
        <taxon>Bacteria</taxon>
        <taxon>Pseudomonadati</taxon>
        <taxon>Campylobacterota</taxon>
        <taxon>Epsilonproteobacteria</taxon>
        <taxon>Campylobacterales</taxon>
        <taxon>Campylobacteraceae</taxon>
        <taxon>Campylobacter</taxon>
    </lineage>
</organism>
<feature type="transmembrane region" description="Helical" evidence="1">
    <location>
        <begin position="32"/>
        <end position="49"/>
    </location>
</feature>
<evidence type="ECO:0000313" key="2">
    <source>
        <dbReference type="EMBL" id="QCD45403.1"/>
    </source>
</evidence>
<reference evidence="2 3" key="1">
    <citation type="submission" date="2016-07" db="EMBL/GenBank/DDBJ databases">
        <title>Comparative genomics of the Campylobacter concisus group.</title>
        <authorList>
            <person name="Miller W.G."/>
            <person name="Yee E."/>
            <person name="Chapman M.H."/>
            <person name="Huynh S."/>
            <person name="Bono J.L."/>
            <person name="On S.L.W."/>
            <person name="StLeger J."/>
            <person name="Foster G."/>
            <person name="Parker C.T."/>
        </authorList>
    </citation>
    <scope>NUCLEOTIDE SEQUENCE [LARGE SCALE GENOMIC DNA]</scope>
    <source>
        <strain evidence="2 3">CCUG 21559</strain>
    </source>
</reference>
<name>A0A6G5QI70_9BACT</name>
<feature type="transmembrane region" description="Helical" evidence="1">
    <location>
        <begin position="132"/>
        <end position="156"/>
    </location>
</feature>
<protein>
    <submittedName>
        <fullName evidence="2">Putative membrane protein</fullName>
    </submittedName>
</protein>
<accession>A0A6G5QI70</accession>
<proteinExistence type="predicted"/>
<keyword evidence="3" id="KW-1185">Reference proteome</keyword>
<dbReference type="Proteomes" id="UP000503264">
    <property type="component" value="Chromosome"/>
</dbReference>
<feature type="transmembrane region" description="Helical" evidence="1">
    <location>
        <begin position="6"/>
        <end position="25"/>
    </location>
</feature>
<dbReference type="EMBL" id="CP012542">
    <property type="protein sequence ID" value="QCD45403.1"/>
    <property type="molecule type" value="Genomic_DNA"/>
</dbReference>
<gene>
    <name evidence="2" type="ORF">CMUC_1653</name>
</gene>
<evidence type="ECO:0000313" key="3">
    <source>
        <dbReference type="Proteomes" id="UP000503264"/>
    </source>
</evidence>
<sequence length="159" mass="17886">MAKVLFVAYFIMFILLFCIGNFIGIKFLISSVTAFFCSVFIALASFKSYERNVLVKLSDEEFVKSIKQSEEDDDLDEEIIIKSEKERLKREGLLSGLKNINIGTAFFPYRLVAYALLFISFLVLLRHEILSIGGFLTGVSAMPVGTLIFAVAKGFYGKH</sequence>
<feature type="transmembrane region" description="Helical" evidence="1">
    <location>
        <begin position="107"/>
        <end position="125"/>
    </location>
</feature>
<dbReference type="AlphaFoldDB" id="A0A6G5QI70"/>
<keyword evidence="1" id="KW-1133">Transmembrane helix</keyword>
<keyword evidence="1" id="KW-0472">Membrane</keyword>
<evidence type="ECO:0000256" key="1">
    <source>
        <dbReference type="SAM" id="Phobius"/>
    </source>
</evidence>
<keyword evidence="1" id="KW-0812">Transmembrane</keyword>